<dbReference type="RefSeq" id="WP_084310510.1">
    <property type="nucleotide sequence ID" value="NZ_FNIJ01000005.1"/>
</dbReference>
<dbReference type="Pfam" id="PF19802">
    <property type="entry name" value="DUF6285"/>
    <property type="match status" value="1"/>
</dbReference>
<name>A0A1H0ELU1_9PSED</name>
<protein>
    <recommendedName>
        <fullName evidence="1">DUF6285 domain-containing protein</fullName>
    </recommendedName>
</protein>
<evidence type="ECO:0000313" key="2">
    <source>
        <dbReference type="EMBL" id="SDN83388.1"/>
    </source>
</evidence>
<sequence length="122" mass="13588">MSRSDAQDLLSTARQTLLEQLLPALPAGLHYEARMIASAMAMAAREMALEPERREVEAASLARALGREDSAMPVETREHLCRRIRQGDFDRPGVARDELLGALREMNRADLRISNPKVLGHV</sequence>
<evidence type="ECO:0000313" key="3">
    <source>
        <dbReference type="Proteomes" id="UP000242957"/>
    </source>
</evidence>
<proteinExistence type="predicted"/>
<dbReference type="AlphaFoldDB" id="A0A1H0ELU1"/>
<evidence type="ECO:0000259" key="1">
    <source>
        <dbReference type="Pfam" id="PF19802"/>
    </source>
</evidence>
<dbReference type="InterPro" id="IPR046252">
    <property type="entry name" value="DUF6285"/>
</dbReference>
<dbReference type="EMBL" id="FNIJ01000005">
    <property type="protein sequence ID" value="SDN83388.1"/>
    <property type="molecule type" value="Genomic_DNA"/>
</dbReference>
<dbReference type="STRING" id="198616.SAMN05216193_105230"/>
<dbReference type="Proteomes" id="UP000242957">
    <property type="component" value="Unassembled WGS sequence"/>
</dbReference>
<gene>
    <name evidence="2" type="ORF">SAMN05216193_105230</name>
</gene>
<dbReference type="OrthoDB" id="8480752at2"/>
<feature type="domain" description="DUF6285" evidence="1">
    <location>
        <begin position="23"/>
        <end position="117"/>
    </location>
</feature>
<organism evidence="2 3">
    <name type="scientific">Pseudomonas jinjuensis</name>
    <dbReference type="NCBI Taxonomy" id="198616"/>
    <lineage>
        <taxon>Bacteria</taxon>
        <taxon>Pseudomonadati</taxon>
        <taxon>Pseudomonadota</taxon>
        <taxon>Gammaproteobacteria</taxon>
        <taxon>Pseudomonadales</taxon>
        <taxon>Pseudomonadaceae</taxon>
        <taxon>Pseudomonas</taxon>
    </lineage>
</organism>
<accession>A0A1H0ELU1</accession>
<keyword evidence="3" id="KW-1185">Reference proteome</keyword>
<reference evidence="3" key="1">
    <citation type="submission" date="2016-10" db="EMBL/GenBank/DDBJ databases">
        <authorList>
            <person name="Varghese N."/>
            <person name="Submissions S."/>
        </authorList>
    </citation>
    <scope>NUCLEOTIDE SEQUENCE [LARGE SCALE GENOMIC DNA]</scope>
    <source>
        <strain evidence="3">JCM 21621</strain>
    </source>
</reference>